<dbReference type="InterPro" id="IPR015330">
    <property type="entry name" value="DNA_primase/pol_bifunc_N"/>
</dbReference>
<protein>
    <submittedName>
        <fullName evidence="3">DNA primase</fullName>
    </submittedName>
</protein>
<sequence>MFLLGRTKRPLANCDACPTPQPGHDPQACRCLTCHGFYAATLDPRTLRRMLTLHPHGMLAIRTGAPSGLVVVDVDPDHDGLTTLRTLVARGLTPPTRYVRTGSGGLHLYYRHPGTHTRVPCSAGQLGPGIDVRADGGYVAAPPSTHPRTRRPYTWHDPHQPITEMAPALLTACQPAQPATGAAPPRPVQTRRAGAITAPDRLLASLLDAVRHSGPGRRRTTLYGSARGVARMVAAGAISSTDAYAALMEVGLAVGQTEKSSRAAIQGGFTDEGVLL</sequence>
<dbReference type="PANTHER" id="PTHR35372">
    <property type="entry name" value="ATP BINDING PROTEIN-RELATED"/>
    <property type="match status" value="1"/>
</dbReference>
<gene>
    <name evidence="3" type="ORF">Cch02nite_48200</name>
</gene>
<feature type="domain" description="DNA primase/polymerase bifunctional N-terminal" evidence="2">
    <location>
        <begin position="3"/>
        <end position="170"/>
    </location>
</feature>
<keyword evidence="1" id="KW-0378">Hydrolase</keyword>
<proteinExistence type="predicted"/>
<comment type="caution">
    <text evidence="3">The sequence shown here is derived from an EMBL/GenBank/DDBJ whole genome shotgun (WGS) entry which is preliminary data.</text>
</comment>
<dbReference type="CDD" id="cd04859">
    <property type="entry name" value="Prim_Pol"/>
    <property type="match status" value="1"/>
</dbReference>
<evidence type="ECO:0000313" key="3">
    <source>
        <dbReference type="EMBL" id="GIF91376.1"/>
    </source>
</evidence>
<evidence type="ECO:0000259" key="2">
    <source>
        <dbReference type="SMART" id="SM00943"/>
    </source>
</evidence>
<dbReference type="Proteomes" id="UP000619293">
    <property type="component" value="Unassembled WGS sequence"/>
</dbReference>
<evidence type="ECO:0000313" key="4">
    <source>
        <dbReference type="Proteomes" id="UP000619293"/>
    </source>
</evidence>
<organism evidence="3 4">
    <name type="scientific">Catellatospora chokoriensis</name>
    <dbReference type="NCBI Taxonomy" id="310353"/>
    <lineage>
        <taxon>Bacteria</taxon>
        <taxon>Bacillati</taxon>
        <taxon>Actinomycetota</taxon>
        <taxon>Actinomycetes</taxon>
        <taxon>Micromonosporales</taxon>
        <taxon>Micromonosporaceae</taxon>
        <taxon>Catellatospora</taxon>
    </lineage>
</organism>
<dbReference type="AlphaFoldDB" id="A0A8J3NT63"/>
<dbReference type="Pfam" id="PF09250">
    <property type="entry name" value="Prim-Pol"/>
    <property type="match status" value="1"/>
</dbReference>
<reference evidence="3 4" key="1">
    <citation type="submission" date="2021-01" db="EMBL/GenBank/DDBJ databases">
        <title>Whole genome shotgun sequence of Catellatospora chokoriensis NBRC 107358.</title>
        <authorList>
            <person name="Komaki H."/>
            <person name="Tamura T."/>
        </authorList>
    </citation>
    <scope>NUCLEOTIDE SEQUENCE [LARGE SCALE GENOMIC DNA]</scope>
    <source>
        <strain evidence="3 4">NBRC 107358</strain>
    </source>
</reference>
<name>A0A8J3NT63_9ACTN</name>
<dbReference type="InterPro" id="IPR051620">
    <property type="entry name" value="ORF904-like_C"/>
</dbReference>
<dbReference type="SMART" id="SM00943">
    <property type="entry name" value="Prim-Pol"/>
    <property type="match status" value="1"/>
</dbReference>
<accession>A0A8J3NT63</accession>
<dbReference type="GO" id="GO:0016787">
    <property type="term" value="F:hydrolase activity"/>
    <property type="evidence" value="ECO:0007669"/>
    <property type="project" value="UniProtKB-KW"/>
</dbReference>
<evidence type="ECO:0000256" key="1">
    <source>
        <dbReference type="ARBA" id="ARBA00022801"/>
    </source>
</evidence>
<keyword evidence="4" id="KW-1185">Reference proteome</keyword>
<dbReference type="EMBL" id="BONG01000031">
    <property type="protein sequence ID" value="GIF91376.1"/>
    <property type="molecule type" value="Genomic_DNA"/>
</dbReference>
<dbReference type="PANTHER" id="PTHR35372:SF2">
    <property type="entry name" value="SF3 HELICASE DOMAIN-CONTAINING PROTEIN"/>
    <property type="match status" value="1"/>
</dbReference>
<dbReference type="SUPFAM" id="SSF56747">
    <property type="entry name" value="Prim-pol domain"/>
    <property type="match status" value="1"/>
</dbReference>